<gene>
    <name evidence="3" type="ORF">MSVAZ_3350</name>
</gene>
<organism evidence="3 4">
    <name type="scientific">Methanosarcina vacuolata Z-761</name>
    <dbReference type="NCBI Taxonomy" id="1434123"/>
    <lineage>
        <taxon>Archaea</taxon>
        <taxon>Methanobacteriati</taxon>
        <taxon>Methanobacteriota</taxon>
        <taxon>Stenosarchaea group</taxon>
        <taxon>Methanomicrobia</taxon>
        <taxon>Methanosarcinales</taxon>
        <taxon>Methanosarcinaceae</taxon>
        <taxon>Methanosarcina</taxon>
    </lineage>
</organism>
<reference evidence="3 4" key="1">
    <citation type="submission" date="2014-07" db="EMBL/GenBank/DDBJ databases">
        <title>Methanogenic archaea and the global carbon cycle.</title>
        <authorList>
            <person name="Henriksen J.R."/>
            <person name="Luke J."/>
            <person name="Reinhart S."/>
            <person name="Benedict M.N."/>
            <person name="Youngblut N.D."/>
            <person name="Metcalf M.E."/>
            <person name="Whitaker R.J."/>
            <person name="Metcalf W.W."/>
        </authorList>
    </citation>
    <scope>NUCLEOTIDE SEQUENCE [LARGE SCALE GENOMIC DNA]</scope>
    <source>
        <strain evidence="3 4">Z-761</strain>
    </source>
</reference>
<proteinExistence type="inferred from homology"/>
<sequence>MDETSVKNVYAEFEIIGSEAISLIEENAKAAGIEAAPILLKGNPAEKILDFAENHKVDMIVIGSTGKSGTERFMLGSVSEKVVRHAKVPVLVVRARFKPERVFSYGKRDKKVSENIVYEETQ</sequence>
<dbReference type="Proteomes" id="UP000033096">
    <property type="component" value="Chromosome"/>
</dbReference>
<dbReference type="CDD" id="cd00293">
    <property type="entry name" value="USP-like"/>
    <property type="match status" value="1"/>
</dbReference>
<dbReference type="PRINTS" id="PR01438">
    <property type="entry name" value="UNVRSLSTRESS"/>
</dbReference>
<dbReference type="PANTHER" id="PTHR46268:SF24">
    <property type="entry name" value="UNIVERSAL STRESS PROTEIN"/>
    <property type="match status" value="1"/>
</dbReference>
<dbReference type="InterPro" id="IPR006015">
    <property type="entry name" value="Universal_stress_UspA"/>
</dbReference>
<dbReference type="HOGENOM" id="CLU_049301_11_1_2"/>
<dbReference type="InterPro" id="IPR006016">
    <property type="entry name" value="UspA"/>
</dbReference>
<accession>A0A0E3Q903</accession>
<dbReference type="Gene3D" id="3.40.50.620">
    <property type="entry name" value="HUPs"/>
    <property type="match status" value="1"/>
</dbReference>
<dbReference type="KEGG" id="mvc:MSVAZ_3350"/>
<evidence type="ECO:0000313" key="3">
    <source>
        <dbReference type="EMBL" id="AKB45619.1"/>
    </source>
</evidence>
<evidence type="ECO:0000259" key="2">
    <source>
        <dbReference type="Pfam" id="PF00582"/>
    </source>
</evidence>
<comment type="similarity">
    <text evidence="1">Belongs to the universal stress protein A family.</text>
</comment>
<dbReference type="SUPFAM" id="SSF52402">
    <property type="entry name" value="Adenine nucleotide alpha hydrolases-like"/>
    <property type="match status" value="1"/>
</dbReference>
<evidence type="ECO:0000256" key="1">
    <source>
        <dbReference type="ARBA" id="ARBA00008791"/>
    </source>
</evidence>
<name>A0A0E3Q903_9EURY</name>
<keyword evidence="4" id="KW-1185">Reference proteome</keyword>
<dbReference type="STRING" id="1434123.MSVAZ_3350"/>
<dbReference type="AlphaFoldDB" id="A0A0E3Q903"/>
<dbReference type="Pfam" id="PF00582">
    <property type="entry name" value="Usp"/>
    <property type="match status" value="1"/>
</dbReference>
<dbReference type="PATRIC" id="fig|1434123.4.peg.4112"/>
<dbReference type="PANTHER" id="PTHR46268">
    <property type="entry name" value="STRESS RESPONSE PROTEIN NHAX"/>
    <property type="match status" value="1"/>
</dbReference>
<dbReference type="InterPro" id="IPR014729">
    <property type="entry name" value="Rossmann-like_a/b/a_fold"/>
</dbReference>
<protein>
    <submittedName>
        <fullName evidence="3">Universal stress protein</fullName>
    </submittedName>
</protein>
<feature type="domain" description="UspA" evidence="2">
    <location>
        <begin position="24"/>
        <end position="94"/>
    </location>
</feature>
<dbReference type="EMBL" id="CP009520">
    <property type="protein sequence ID" value="AKB45619.1"/>
    <property type="molecule type" value="Genomic_DNA"/>
</dbReference>
<evidence type="ECO:0000313" key="4">
    <source>
        <dbReference type="Proteomes" id="UP000033096"/>
    </source>
</evidence>